<accession>A0ABQ9VD54</accession>
<dbReference type="Proteomes" id="UP001266305">
    <property type="component" value="Unassembled WGS sequence"/>
</dbReference>
<evidence type="ECO:0000313" key="1">
    <source>
        <dbReference type="EMBL" id="KAK2106282.1"/>
    </source>
</evidence>
<dbReference type="InterPro" id="IPR039671">
    <property type="entry name" value="THEMIS"/>
</dbReference>
<evidence type="ECO:0000313" key="2">
    <source>
        <dbReference type="Proteomes" id="UP001266305"/>
    </source>
</evidence>
<dbReference type="PANTHER" id="PTHR15215">
    <property type="entry name" value="CABIT DOMAIN-CONTAINING PROTEIN"/>
    <property type="match status" value="1"/>
</dbReference>
<organism evidence="1 2">
    <name type="scientific">Saguinus oedipus</name>
    <name type="common">Cotton-top tamarin</name>
    <name type="synonym">Oedipomidas oedipus</name>
    <dbReference type="NCBI Taxonomy" id="9490"/>
    <lineage>
        <taxon>Eukaryota</taxon>
        <taxon>Metazoa</taxon>
        <taxon>Chordata</taxon>
        <taxon>Craniata</taxon>
        <taxon>Vertebrata</taxon>
        <taxon>Euteleostomi</taxon>
        <taxon>Mammalia</taxon>
        <taxon>Eutheria</taxon>
        <taxon>Euarchontoglires</taxon>
        <taxon>Primates</taxon>
        <taxon>Haplorrhini</taxon>
        <taxon>Platyrrhini</taxon>
        <taxon>Cebidae</taxon>
        <taxon>Callitrichinae</taxon>
        <taxon>Saguinus</taxon>
    </lineage>
</organism>
<gene>
    <name evidence="1" type="ORF">P7K49_015796</name>
</gene>
<reference evidence="1 2" key="1">
    <citation type="submission" date="2023-05" db="EMBL/GenBank/DDBJ databases">
        <title>B98-5 Cell Line De Novo Hybrid Assembly: An Optical Mapping Approach.</title>
        <authorList>
            <person name="Kananen K."/>
            <person name="Auerbach J.A."/>
            <person name="Kautto E."/>
            <person name="Blachly J.S."/>
        </authorList>
    </citation>
    <scope>NUCLEOTIDE SEQUENCE [LARGE SCALE GENOMIC DNA]</scope>
    <source>
        <strain evidence="1">B95-8</strain>
        <tissue evidence="1">Cell line</tissue>
    </source>
</reference>
<dbReference type="EMBL" id="JASSZA010000007">
    <property type="protein sequence ID" value="KAK2106282.1"/>
    <property type="molecule type" value="Genomic_DNA"/>
</dbReference>
<keyword evidence="2" id="KW-1185">Reference proteome</keyword>
<protein>
    <submittedName>
        <fullName evidence="1">Uncharacterized protein</fullName>
    </submittedName>
</protein>
<proteinExistence type="predicted"/>
<sequence length="126" mass="13761">MCKGVTAELGSIYDIGGKECCLCTGDLIKVTQVRLQYVIYENPKMKMVVRTIDPNFQGKVATSASPRALVPSWHTHRLLVGLPNPAVTPSSLGFAHEALTSTTTQARECRAVGQPYWQDAGVKWVV</sequence>
<comment type="caution">
    <text evidence="1">The sequence shown here is derived from an EMBL/GenBank/DDBJ whole genome shotgun (WGS) entry which is preliminary data.</text>
</comment>
<name>A0ABQ9VD54_SAGOE</name>
<dbReference type="PANTHER" id="PTHR15215:SF2">
    <property type="entry name" value="PROTEIN THEMIS2"/>
    <property type="match status" value="1"/>
</dbReference>